<sequence>MRIRKIAFAAVAAVAAVVTTLVVAPTSAADPADYVSLGDSFISVGSYTTTAMGTGCVQATDDVGHLVARQMPGTTFKDLACGGTSSDLVTKAAGQLSPATKYISISTGGNDNDFYADLITNCTITSATCTPAARRAAHAKLDELGGHLDEVYAAVRRAAPNAHVVVLGYLRLYPQKARGCFVETTLGQDAVDFGNEIQYRLNDEVAEAAHRAGFTMVNKWQDGTNSMCAPDGKRHVSVLGIGPGDEALAMHPTIAGRKYSAGLIAEAFAAKA</sequence>
<reference evidence="3 4" key="1">
    <citation type="journal article" date="2023" name="Virus Evol.">
        <title>Computational host range prediction-The good, the bad, and the ugly.</title>
        <authorList>
            <person name="Howell A.A."/>
            <person name="Versoza C.J."/>
            <person name="Pfeifer S.P."/>
        </authorList>
    </citation>
    <scope>NUCLEOTIDE SEQUENCE [LARGE SCALE GENOMIC DNA]</scope>
    <source>
        <strain evidence="3 4">1610/1b</strain>
    </source>
</reference>
<organism evidence="3 4">
    <name type="scientific">Gordonia hydrophobica</name>
    <dbReference type="NCBI Taxonomy" id="40516"/>
    <lineage>
        <taxon>Bacteria</taxon>
        <taxon>Bacillati</taxon>
        <taxon>Actinomycetota</taxon>
        <taxon>Actinomycetes</taxon>
        <taxon>Mycobacteriales</taxon>
        <taxon>Gordoniaceae</taxon>
        <taxon>Gordonia</taxon>
    </lineage>
</organism>
<keyword evidence="1" id="KW-0732">Signal</keyword>
<dbReference type="SUPFAM" id="SSF52266">
    <property type="entry name" value="SGNH hydrolase"/>
    <property type="match status" value="1"/>
</dbReference>
<evidence type="ECO:0000313" key="4">
    <source>
        <dbReference type="Proteomes" id="UP001479933"/>
    </source>
</evidence>
<name>A0ABZ2U1D2_9ACTN</name>
<dbReference type="InterPro" id="IPR013830">
    <property type="entry name" value="SGNH_hydro"/>
</dbReference>
<dbReference type="EC" id="3.1.-.-" evidence="3"/>
<gene>
    <name evidence="3" type="ORF">RVF87_21215</name>
</gene>
<dbReference type="RefSeq" id="WP_066169501.1">
    <property type="nucleotide sequence ID" value="NZ_CP136137.1"/>
</dbReference>
<feature type="domain" description="SGNH hydrolase-type esterase" evidence="2">
    <location>
        <begin position="37"/>
        <end position="256"/>
    </location>
</feature>
<dbReference type="Proteomes" id="UP001479933">
    <property type="component" value="Chromosome"/>
</dbReference>
<dbReference type="InterPro" id="IPR037460">
    <property type="entry name" value="SEST-like"/>
</dbReference>
<dbReference type="Pfam" id="PF13472">
    <property type="entry name" value="Lipase_GDSL_2"/>
    <property type="match status" value="1"/>
</dbReference>
<proteinExistence type="predicted"/>
<keyword evidence="4" id="KW-1185">Reference proteome</keyword>
<keyword evidence="3" id="KW-0378">Hydrolase</keyword>
<dbReference type="GO" id="GO:0016787">
    <property type="term" value="F:hydrolase activity"/>
    <property type="evidence" value="ECO:0007669"/>
    <property type="project" value="UniProtKB-KW"/>
</dbReference>
<evidence type="ECO:0000259" key="2">
    <source>
        <dbReference type="Pfam" id="PF13472"/>
    </source>
</evidence>
<dbReference type="PANTHER" id="PTHR37981">
    <property type="entry name" value="LIPASE 2"/>
    <property type="match status" value="1"/>
</dbReference>
<dbReference type="InterPro" id="IPR036514">
    <property type="entry name" value="SGNH_hydro_sf"/>
</dbReference>
<dbReference type="CDD" id="cd01823">
    <property type="entry name" value="SEST_like"/>
    <property type="match status" value="1"/>
</dbReference>
<dbReference type="PANTHER" id="PTHR37981:SF1">
    <property type="entry name" value="SGNH HYDROLASE-TYPE ESTERASE DOMAIN-CONTAINING PROTEIN"/>
    <property type="match status" value="1"/>
</dbReference>
<feature type="signal peptide" evidence="1">
    <location>
        <begin position="1"/>
        <end position="28"/>
    </location>
</feature>
<evidence type="ECO:0000256" key="1">
    <source>
        <dbReference type="SAM" id="SignalP"/>
    </source>
</evidence>
<feature type="chain" id="PRO_5045703106" evidence="1">
    <location>
        <begin position="29"/>
        <end position="272"/>
    </location>
</feature>
<evidence type="ECO:0000313" key="3">
    <source>
        <dbReference type="EMBL" id="WYY07473.1"/>
    </source>
</evidence>
<protein>
    <submittedName>
        <fullName evidence="3">SGNH/GDSL hydrolase family protein</fullName>
        <ecNumber evidence="3">3.1.-.-</ecNumber>
    </submittedName>
</protein>
<accession>A0ABZ2U1D2</accession>
<dbReference type="EMBL" id="CP136137">
    <property type="protein sequence ID" value="WYY07473.1"/>
    <property type="molecule type" value="Genomic_DNA"/>
</dbReference>
<dbReference type="Gene3D" id="3.40.50.1110">
    <property type="entry name" value="SGNH hydrolase"/>
    <property type="match status" value="1"/>
</dbReference>